<name>A0AAJ5T731_9BURK</name>
<keyword evidence="2" id="KW-1185">Reference proteome</keyword>
<accession>A0AAJ5T731</accession>
<reference evidence="1 2" key="1">
    <citation type="submission" date="2017-11" db="EMBL/GenBank/DDBJ databases">
        <authorList>
            <person name="Seth-Smith MB H."/>
        </authorList>
    </citation>
    <scope>NUCLEOTIDE SEQUENCE [LARGE SCALE GENOMIC DNA]</scope>
    <source>
        <strain evidence="1">E</strain>
    </source>
</reference>
<protein>
    <submittedName>
        <fullName evidence="1">Uncharacterized protein</fullName>
    </submittedName>
</protein>
<evidence type="ECO:0000313" key="2">
    <source>
        <dbReference type="Proteomes" id="UP000268684"/>
    </source>
</evidence>
<dbReference type="EMBL" id="LR025743">
    <property type="protein sequence ID" value="VBB15168.1"/>
    <property type="molecule type" value="Genomic_DNA"/>
</dbReference>
<sequence length="72" mass="7362">MTVPADDAACLARHRQAAAPVQAGIERPGVGRVARGVSAAHAPSSIPLRTGTVPVTRPSGAPAVTKRIARRM</sequence>
<proteinExistence type="predicted"/>
<evidence type="ECO:0000313" key="1">
    <source>
        <dbReference type="EMBL" id="VBB15168.1"/>
    </source>
</evidence>
<dbReference type="Proteomes" id="UP000268684">
    <property type="component" value="Chromosome II"/>
</dbReference>
<organism evidence="1 2">
    <name type="scientific">Burkholderia stabilis</name>
    <dbReference type="NCBI Taxonomy" id="95485"/>
    <lineage>
        <taxon>Bacteria</taxon>
        <taxon>Pseudomonadati</taxon>
        <taxon>Pseudomonadota</taxon>
        <taxon>Betaproteobacteria</taxon>
        <taxon>Burkholderiales</taxon>
        <taxon>Burkholderiaceae</taxon>
        <taxon>Burkholderia</taxon>
        <taxon>Burkholderia cepacia complex</taxon>
    </lineage>
</organism>
<gene>
    <name evidence="1" type="ORF">BSTAB16_5364</name>
</gene>
<dbReference type="AlphaFoldDB" id="A0AAJ5T731"/>